<dbReference type="Proteomes" id="UP000030655">
    <property type="component" value="Unassembled WGS sequence"/>
</dbReference>
<evidence type="ECO:0000313" key="2">
    <source>
        <dbReference type="Proteomes" id="UP000030655"/>
    </source>
</evidence>
<dbReference type="OrthoDB" id="10357666at2759"/>
<dbReference type="AlphaFoldDB" id="A0A059EWP5"/>
<dbReference type="EMBL" id="KK365304">
    <property type="protein sequence ID" value="KCZ79297.1"/>
    <property type="molecule type" value="Genomic_DNA"/>
</dbReference>
<proteinExistence type="predicted"/>
<reference evidence="2" key="1">
    <citation type="submission" date="2013-02" db="EMBL/GenBank/DDBJ databases">
        <authorList>
            <consortium name="The Broad Institute Genome Sequencing Platform"/>
            <person name="Cuomo C."/>
            <person name="Becnel J."/>
            <person name="Sanscrainte N."/>
            <person name="Walker B."/>
            <person name="Young S.K."/>
            <person name="Zeng Q."/>
            <person name="Gargeya S."/>
            <person name="Fitzgerald M."/>
            <person name="Haas B."/>
            <person name="Abouelleil A."/>
            <person name="Alvarado L."/>
            <person name="Arachchi H.M."/>
            <person name="Berlin A.M."/>
            <person name="Chapman S.B."/>
            <person name="Dewar J."/>
            <person name="Goldberg J."/>
            <person name="Griggs A."/>
            <person name="Gujja S."/>
            <person name="Hansen M."/>
            <person name="Howarth C."/>
            <person name="Imamovic A."/>
            <person name="Larimer J."/>
            <person name="McCowan C."/>
            <person name="Murphy C."/>
            <person name="Neiman D."/>
            <person name="Pearson M."/>
            <person name="Priest M."/>
            <person name="Roberts A."/>
            <person name="Saif S."/>
            <person name="Shea T."/>
            <person name="Sisk P."/>
            <person name="Sykes S."/>
            <person name="Wortman J."/>
            <person name="Nusbaum C."/>
            <person name="Birren B."/>
        </authorList>
    </citation>
    <scope>NUCLEOTIDE SEQUENCE [LARGE SCALE GENOMIC DNA]</scope>
    <source>
        <strain evidence="2">PRA339</strain>
    </source>
</reference>
<dbReference type="VEuPathDB" id="MicrosporidiaDB:H312_03312"/>
<evidence type="ECO:0000313" key="1">
    <source>
        <dbReference type="EMBL" id="KCZ79297.1"/>
    </source>
</evidence>
<protein>
    <recommendedName>
        <fullName evidence="3">Retrotransposon gag domain-containing protein</fullName>
    </recommendedName>
</protein>
<sequence>MKKKFYLNIFIKDNVSGNIGDRSDEAQERAEEQYNRNDDLETKILERMLRALEINNMHYKSFSGLNGENPEEWFNQFIALDNELSNEKMLNTVKSSLKGRALAWFNALRDDEIVTFEDFRNRFFDKYICKSKSKEESNFNLVKMLLEGPKNIAFIDFLYRVKYENKEVGISFDFIKNSLNKYIPFYVRDRMETVRNWDELFQVYDRFKYKIEKNINSERIKINKNFKKEVSNNVECFICKGNHYASACEKKLNRQKDTTFVKNVGKSEKKVNMIKNKLNFKIQENPKDSQMKYLDVKINDSSYKALVDTGASHN</sequence>
<accession>A0A059EWP5</accession>
<keyword evidence="2" id="KW-1185">Reference proteome</keyword>
<dbReference type="HOGENOM" id="CLU_885589_0_0_1"/>
<name>A0A059EWP5_9MICR</name>
<reference evidence="1 2" key="2">
    <citation type="submission" date="2014-03" db="EMBL/GenBank/DDBJ databases">
        <title>The Genome Sequence of Anncaliia algerae insect isolate PRA339.</title>
        <authorList>
            <consortium name="The Broad Institute Genome Sequencing Platform"/>
            <consortium name="The Broad Institute Genome Sequencing Center for Infectious Disease"/>
            <person name="Cuomo C."/>
            <person name="Becnel J."/>
            <person name="Sanscrainte N."/>
            <person name="Walker B."/>
            <person name="Young S.K."/>
            <person name="Zeng Q."/>
            <person name="Gargeya S."/>
            <person name="Fitzgerald M."/>
            <person name="Haas B."/>
            <person name="Abouelleil A."/>
            <person name="Alvarado L."/>
            <person name="Arachchi H.M."/>
            <person name="Berlin A.M."/>
            <person name="Chapman S.B."/>
            <person name="Dewar J."/>
            <person name="Goldberg J."/>
            <person name="Griggs A."/>
            <person name="Gujja S."/>
            <person name="Hansen M."/>
            <person name="Howarth C."/>
            <person name="Imamovic A."/>
            <person name="Larimer J."/>
            <person name="McCowan C."/>
            <person name="Murphy C."/>
            <person name="Neiman D."/>
            <person name="Pearson M."/>
            <person name="Priest M."/>
            <person name="Roberts A."/>
            <person name="Saif S."/>
            <person name="Shea T."/>
            <person name="Sisk P."/>
            <person name="Sykes S."/>
            <person name="Wortman J."/>
            <person name="Nusbaum C."/>
            <person name="Birren B."/>
        </authorList>
    </citation>
    <scope>NUCLEOTIDE SEQUENCE [LARGE SCALE GENOMIC DNA]</scope>
    <source>
        <strain evidence="1 2">PRA339</strain>
    </source>
</reference>
<dbReference type="InterPro" id="IPR021109">
    <property type="entry name" value="Peptidase_aspartic_dom_sf"/>
</dbReference>
<organism evidence="1 2">
    <name type="scientific">Anncaliia algerae PRA339</name>
    <dbReference type="NCBI Taxonomy" id="1288291"/>
    <lineage>
        <taxon>Eukaryota</taxon>
        <taxon>Fungi</taxon>
        <taxon>Fungi incertae sedis</taxon>
        <taxon>Microsporidia</taxon>
        <taxon>Tubulinosematoidea</taxon>
        <taxon>Tubulinosematidae</taxon>
        <taxon>Anncaliia</taxon>
    </lineage>
</organism>
<evidence type="ECO:0008006" key="3">
    <source>
        <dbReference type="Google" id="ProtNLM"/>
    </source>
</evidence>
<gene>
    <name evidence="1" type="ORF">H312_03312</name>
</gene>
<dbReference type="Gene3D" id="2.40.70.10">
    <property type="entry name" value="Acid Proteases"/>
    <property type="match status" value="1"/>
</dbReference>